<dbReference type="CDD" id="cd05829">
    <property type="entry name" value="Sortase_F"/>
    <property type="match status" value="1"/>
</dbReference>
<dbReference type="SUPFAM" id="SSF63817">
    <property type="entry name" value="Sortase"/>
    <property type="match status" value="1"/>
</dbReference>
<dbReference type="EMBL" id="BAAATJ010000039">
    <property type="protein sequence ID" value="GAA2417249.1"/>
    <property type="molecule type" value="Genomic_DNA"/>
</dbReference>
<organism evidence="2 3">
    <name type="scientific">Streptomyces glaucosporus</name>
    <dbReference type="NCBI Taxonomy" id="284044"/>
    <lineage>
        <taxon>Bacteria</taxon>
        <taxon>Bacillati</taxon>
        <taxon>Actinomycetota</taxon>
        <taxon>Actinomycetes</taxon>
        <taxon>Kitasatosporales</taxon>
        <taxon>Streptomycetaceae</taxon>
        <taxon>Streptomyces</taxon>
    </lineage>
</organism>
<keyword evidence="1" id="KW-0378">Hydrolase</keyword>
<dbReference type="Gene3D" id="2.40.260.10">
    <property type="entry name" value="Sortase"/>
    <property type="match status" value="1"/>
</dbReference>
<evidence type="ECO:0008006" key="4">
    <source>
        <dbReference type="Google" id="ProtNLM"/>
    </source>
</evidence>
<reference evidence="2 3" key="1">
    <citation type="journal article" date="2019" name="Int. J. Syst. Evol. Microbiol.">
        <title>The Global Catalogue of Microorganisms (GCM) 10K type strain sequencing project: providing services to taxonomists for standard genome sequencing and annotation.</title>
        <authorList>
            <consortium name="The Broad Institute Genomics Platform"/>
            <consortium name="The Broad Institute Genome Sequencing Center for Infectious Disease"/>
            <person name="Wu L."/>
            <person name="Ma J."/>
        </authorList>
    </citation>
    <scope>NUCLEOTIDE SEQUENCE [LARGE SCALE GENOMIC DNA]</scope>
    <source>
        <strain evidence="2 3">JCM 6921</strain>
    </source>
</reference>
<gene>
    <name evidence="2" type="ORF">GCM10010420_54390</name>
</gene>
<keyword evidence="3" id="KW-1185">Reference proteome</keyword>
<sequence>MRVRPPRWTRPGPAGAGPGRAAVLAGLAAAVAGALLLGSPAPYGRDPVGSAGTVPGAAAPSPAVPSSPALPAAAPPVSLTLPGRFTAPVEAVAADAGGALRLPESPRRLGWWALGGTPGAGRGTVLLAGHVDVRGAGPGVFAALREVPLGTYADVTTADGERHRYVITARRVHRREALPGDLFGSGGAARLALVTCTGRWRPETGGYEENLVLYGVPLPSARRPGDGPGGTAS</sequence>
<evidence type="ECO:0000313" key="3">
    <source>
        <dbReference type="Proteomes" id="UP001500058"/>
    </source>
</evidence>
<proteinExistence type="predicted"/>
<accession>A0ABN3IY46</accession>
<dbReference type="InterPro" id="IPR042001">
    <property type="entry name" value="Sortase_F"/>
</dbReference>
<dbReference type="InterPro" id="IPR023365">
    <property type="entry name" value="Sortase_dom-sf"/>
</dbReference>
<comment type="caution">
    <text evidence="2">The sequence shown here is derived from an EMBL/GenBank/DDBJ whole genome shotgun (WGS) entry which is preliminary data.</text>
</comment>
<evidence type="ECO:0000256" key="1">
    <source>
        <dbReference type="ARBA" id="ARBA00022801"/>
    </source>
</evidence>
<protein>
    <recommendedName>
        <fullName evidence="4">Class F sortase</fullName>
    </recommendedName>
</protein>
<dbReference type="Proteomes" id="UP001500058">
    <property type="component" value="Unassembled WGS sequence"/>
</dbReference>
<dbReference type="Pfam" id="PF04203">
    <property type="entry name" value="Sortase"/>
    <property type="match status" value="1"/>
</dbReference>
<evidence type="ECO:0000313" key="2">
    <source>
        <dbReference type="EMBL" id="GAA2417249.1"/>
    </source>
</evidence>
<name>A0ABN3IY46_9ACTN</name>
<dbReference type="InterPro" id="IPR005754">
    <property type="entry name" value="Sortase"/>
</dbReference>